<dbReference type="PANTHER" id="PTHR30222:SF17">
    <property type="entry name" value="SPERMIDINE_PUTRESCINE-BINDING PERIPLASMIC PROTEIN"/>
    <property type="match status" value="1"/>
</dbReference>
<dbReference type="Pfam" id="PF13416">
    <property type="entry name" value="SBP_bac_8"/>
    <property type="match status" value="1"/>
</dbReference>
<evidence type="ECO:0000256" key="2">
    <source>
        <dbReference type="ARBA" id="ARBA00022448"/>
    </source>
</evidence>
<feature type="binding site" evidence="6">
    <location>
        <begin position="164"/>
        <end position="167"/>
    </location>
    <ligand>
        <name>spermidine</name>
        <dbReference type="ChEBI" id="CHEBI:57834"/>
    </ligand>
</feature>
<dbReference type="GO" id="GO:0015846">
    <property type="term" value="P:polyamine transport"/>
    <property type="evidence" value="ECO:0007669"/>
    <property type="project" value="InterPro"/>
</dbReference>
<dbReference type="HOGENOM" id="CLU_026974_1_3_6"/>
<evidence type="ECO:0000256" key="4">
    <source>
        <dbReference type="ARBA" id="ARBA00022764"/>
    </source>
</evidence>
<sequence>MKAAKLLCAAGLLALTGMAQAQEKVVVYNWTEYVPDGVLDQFTEETGIAVEYATFDSNEVMYSKLKLQKGAGYDVIVPSAYFISKMAKEGLLHEIDHSKLTNLKHLDADILDKPYDPKNTYSIPYVWGSTAIGVNADEIDPATITSWKDLWDPKWQRSLLLTNDVREVFHMALRINGHSGNSTDPEEIKQAYELLRSLMPNVLVFNSDAPREPFLAGDVNLGMLWNGEAFMAQQEEEAIQYIYPKEGAALWVDSFAIPVNAANVENAHKFIDFMMRPEIAVQVVEYLGYTTPNETAIGMLDPEYSENTAIFPPEEVVKQGEFQQDVGDEALAIYIKYWEMLKTGN</sequence>
<evidence type="ECO:0000256" key="7">
    <source>
        <dbReference type="SAM" id="SignalP"/>
    </source>
</evidence>
<accession>E1SWB3</accession>
<evidence type="ECO:0000313" key="9">
    <source>
        <dbReference type="Proteomes" id="UP000006683"/>
    </source>
</evidence>
<keyword evidence="4 5" id="KW-0574">Periplasm</keyword>
<evidence type="ECO:0000256" key="3">
    <source>
        <dbReference type="ARBA" id="ARBA00022729"/>
    </source>
</evidence>
<dbReference type="InterPro" id="IPR001188">
    <property type="entry name" value="Sperm_putr-bd"/>
</dbReference>
<keyword evidence="2 5" id="KW-0813">Transport</keyword>
<organism evidence="8 9">
    <name type="scientific">Ferrimonas balearica (strain DSM 9799 / CCM 4581 / KCTC 23876 / PAT)</name>
    <dbReference type="NCBI Taxonomy" id="550540"/>
    <lineage>
        <taxon>Bacteria</taxon>
        <taxon>Pseudomonadati</taxon>
        <taxon>Pseudomonadota</taxon>
        <taxon>Gammaproteobacteria</taxon>
        <taxon>Alteromonadales</taxon>
        <taxon>Ferrimonadaceae</taxon>
        <taxon>Ferrimonas</taxon>
    </lineage>
</organism>
<dbReference type="RefSeq" id="WP_013344708.1">
    <property type="nucleotide sequence ID" value="NC_014541.1"/>
</dbReference>
<dbReference type="SUPFAM" id="SSF53850">
    <property type="entry name" value="Periplasmic binding protein-like II"/>
    <property type="match status" value="1"/>
</dbReference>
<comment type="similarity">
    <text evidence="5">Belongs to the bacterial solute-binding protein PotD/PotF family.</text>
</comment>
<dbReference type="KEGG" id="fbl:Fbal_1193"/>
<comment type="function">
    <text evidence="5">Required for the activity of the bacterial periplasmic transport system of putrescine.</text>
</comment>
<dbReference type="AlphaFoldDB" id="E1SWB3"/>
<evidence type="ECO:0000313" key="8">
    <source>
        <dbReference type="EMBL" id="ADN75402.1"/>
    </source>
</evidence>
<feature type="chain" id="PRO_5003151755" description="Putrescine-binding periplasmic protein" evidence="7">
    <location>
        <begin position="22"/>
        <end position="345"/>
    </location>
</feature>
<reference evidence="8 9" key="1">
    <citation type="journal article" date="2010" name="Stand. Genomic Sci.">
        <title>Complete genome sequence of Ferrimonas balearica type strain (PAT).</title>
        <authorList>
            <person name="Nolan M."/>
            <person name="Sikorski J."/>
            <person name="Davenport K."/>
            <person name="Lucas S."/>
            <person name="Glavina Del Rio T."/>
            <person name="Tice H."/>
            <person name="Cheng J."/>
            <person name="Goodwin L."/>
            <person name="Pitluck S."/>
            <person name="Liolios K."/>
            <person name="Ivanova N."/>
            <person name="Mavromatis K."/>
            <person name="Ovchinnikova G."/>
            <person name="Pati A."/>
            <person name="Chen A."/>
            <person name="Palaniappan K."/>
            <person name="Land M."/>
            <person name="Hauser L."/>
            <person name="Chang Y."/>
            <person name="Jeffries C."/>
            <person name="Tapia R."/>
            <person name="Brettin T."/>
            <person name="Detter J."/>
            <person name="Han C."/>
            <person name="Yasawong M."/>
            <person name="Rohde M."/>
            <person name="Tindall B."/>
            <person name="Goker M."/>
            <person name="Woyke T."/>
            <person name="Bristow J."/>
            <person name="Eisen J."/>
            <person name="Markowitz V."/>
            <person name="Hugenholtz P."/>
            <person name="Kyrpides N."/>
            <person name="Klenk H."/>
            <person name="Lapidus A."/>
        </authorList>
    </citation>
    <scope>NUCLEOTIDE SEQUENCE [LARGE SCALE GENOMIC DNA]</scope>
    <source>
        <strain evidence="9">DSM 9799 / CCM 4581 / KCTC 23876 / PAT</strain>
    </source>
</reference>
<comment type="subcellular location">
    <subcellularLocation>
        <location evidence="1 5">Periplasm</location>
    </subcellularLocation>
</comment>
<dbReference type="GO" id="GO:0019808">
    <property type="term" value="F:polyamine binding"/>
    <property type="evidence" value="ECO:0007669"/>
    <property type="project" value="InterPro"/>
</dbReference>
<dbReference type="PRINTS" id="PR00909">
    <property type="entry name" value="SPERMDNBNDNG"/>
</dbReference>
<proteinExistence type="inferred from homology"/>
<dbReference type="PIRSF" id="PIRSF019574">
    <property type="entry name" value="Periplasmic_polyamine_BP"/>
    <property type="match status" value="1"/>
</dbReference>
<dbReference type="OrthoDB" id="9769319at2"/>
<keyword evidence="3 7" id="KW-0732">Signal</keyword>
<feature type="binding site" evidence="6">
    <location>
        <position position="323"/>
    </location>
    <ligand>
        <name>spermidine</name>
        <dbReference type="ChEBI" id="CHEBI:57834"/>
    </ligand>
</feature>
<feature type="signal peptide" evidence="7">
    <location>
        <begin position="1"/>
        <end position="21"/>
    </location>
</feature>
<dbReference type="Gene3D" id="3.40.190.10">
    <property type="entry name" value="Periplasmic binding protein-like II"/>
    <property type="match status" value="2"/>
</dbReference>
<dbReference type="EMBL" id="CP002209">
    <property type="protein sequence ID" value="ADN75402.1"/>
    <property type="molecule type" value="Genomic_DNA"/>
</dbReference>
<dbReference type="STRING" id="550540.Fbal_1193"/>
<feature type="binding site" evidence="6">
    <location>
        <position position="81"/>
    </location>
    <ligand>
        <name>spermidine</name>
        <dbReference type="ChEBI" id="CHEBI:57834"/>
    </ligand>
</feature>
<name>E1SWB3_FERBD</name>
<keyword evidence="9" id="KW-1185">Reference proteome</keyword>
<protein>
    <recommendedName>
        <fullName evidence="5">Putrescine-binding periplasmic protein</fullName>
    </recommendedName>
</protein>
<dbReference type="eggNOG" id="COG0687">
    <property type="taxonomic scope" value="Bacteria"/>
</dbReference>
<dbReference type="PANTHER" id="PTHR30222">
    <property type="entry name" value="SPERMIDINE/PUTRESCINE-BINDING PERIPLASMIC PROTEIN"/>
    <property type="match status" value="1"/>
</dbReference>
<evidence type="ECO:0000256" key="5">
    <source>
        <dbReference type="PIRNR" id="PIRNR019574"/>
    </source>
</evidence>
<dbReference type="InterPro" id="IPR006059">
    <property type="entry name" value="SBP"/>
</dbReference>
<dbReference type="Proteomes" id="UP000006683">
    <property type="component" value="Chromosome"/>
</dbReference>
<feature type="binding site" evidence="6">
    <location>
        <position position="32"/>
    </location>
    <ligand>
        <name>spermidine</name>
        <dbReference type="ChEBI" id="CHEBI:57834"/>
    </ligand>
</feature>
<dbReference type="GO" id="GO:0042597">
    <property type="term" value="C:periplasmic space"/>
    <property type="evidence" value="ECO:0007669"/>
    <property type="project" value="UniProtKB-SubCell"/>
</dbReference>
<evidence type="ECO:0000256" key="1">
    <source>
        <dbReference type="ARBA" id="ARBA00004418"/>
    </source>
</evidence>
<gene>
    <name evidence="8" type="ordered locus">Fbal_1193</name>
</gene>
<evidence type="ECO:0000256" key="6">
    <source>
        <dbReference type="PIRSR" id="PIRSR019574-1"/>
    </source>
</evidence>
<dbReference type="GeneID" id="67181426"/>